<dbReference type="PANTHER" id="PTHR23037">
    <property type="entry name" value="CYTOKINE RECEPTOR"/>
    <property type="match status" value="1"/>
</dbReference>
<evidence type="ECO:0000256" key="1">
    <source>
        <dbReference type="ARBA" id="ARBA00004479"/>
    </source>
</evidence>
<comment type="subcellular location">
    <subcellularLocation>
        <location evidence="1">Membrane</location>
        <topology evidence="1">Single-pass type I membrane protein</topology>
    </subcellularLocation>
</comment>
<keyword evidence="8" id="KW-0325">Glycoprotein</keyword>
<gene>
    <name evidence="11" type="ORF">UPYG_G00061740</name>
</gene>
<name>A0ABD0XCK0_UMBPY</name>
<dbReference type="AlphaFoldDB" id="A0ABD0XCK0"/>
<dbReference type="PANTHER" id="PTHR23037:SF22">
    <property type="entry name" value="CYTOKINE RECEPTOR COMMON SUBUNIT BETA"/>
    <property type="match status" value="1"/>
</dbReference>
<dbReference type="Proteomes" id="UP001557470">
    <property type="component" value="Unassembled WGS sequence"/>
</dbReference>
<evidence type="ECO:0000256" key="5">
    <source>
        <dbReference type="ARBA" id="ARBA00023136"/>
    </source>
</evidence>
<feature type="signal peptide" evidence="10">
    <location>
        <begin position="1"/>
        <end position="25"/>
    </location>
</feature>
<evidence type="ECO:0000256" key="4">
    <source>
        <dbReference type="ARBA" id="ARBA00022989"/>
    </source>
</evidence>
<dbReference type="InterPro" id="IPR003531">
    <property type="entry name" value="Hempt_rcpt_S_F1_CS"/>
</dbReference>
<feature type="region of interest" description="Disordered" evidence="9">
    <location>
        <begin position="568"/>
        <end position="599"/>
    </location>
</feature>
<keyword evidence="4" id="KW-1133">Transmembrane helix</keyword>
<dbReference type="GO" id="GO:0016020">
    <property type="term" value="C:membrane"/>
    <property type="evidence" value="ECO:0007669"/>
    <property type="project" value="UniProtKB-SubCell"/>
</dbReference>
<proteinExistence type="predicted"/>
<dbReference type="InterPro" id="IPR013783">
    <property type="entry name" value="Ig-like_fold"/>
</dbReference>
<keyword evidence="3 10" id="KW-0732">Signal</keyword>
<evidence type="ECO:0000313" key="12">
    <source>
        <dbReference type="Proteomes" id="UP001557470"/>
    </source>
</evidence>
<dbReference type="Gene3D" id="2.60.40.10">
    <property type="entry name" value="Immunoglobulins"/>
    <property type="match status" value="2"/>
</dbReference>
<comment type="caution">
    <text evidence="11">The sequence shown here is derived from an EMBL/GenBank/DDBJ whole genome shotgun (WGS) entry which is preliminary data.</text>
</comment>
<accession>A0ABD0XCK0</accession>
<keyword evidence="7" id="KW-0675">Receptor</keyword>
<evidence type="ECO:0000256" key="3">
    <source>
        <dbReference type="ARBA" id="ARBA00022729"/>
    </source>
</evidence>
<sequence length="677" mass="75414">MEVLRCLSLTLLTLHILVLPLQTCSRPTHPWLQCVNDLIMNVTCVLNVTWLPPDIPCSLHGYIETKRNQTEMQSLGGSNTLLKRGSLLFDTTSYIESDEIHIDVQCGTSEPKIKMNYTYQPFYHIKMYPPGEPSITNESIVWTPGAPISEMIFNYEFQLQWKQERQGWEDAEEVPIKNERTHFDLDPDKLEKGKRYQVRVRVIARVMADDYSEPPSEWSEWSPTASWVSTVGQTKGSLDILDQDLIVVTVVGAMVVMLVLISMCICRGKFIDFLKKILTDPVPDPSKFFDSLNYDHHGNFRAWMGPEALASALQHEEISQIDFHEDSDPAAPQGRKTATTPLLEQRSESRSGQSSSFSNCSYFLSRSSLPTSTTATNLEPCSVHSPYGPADGTGVQVQEGECKDRARMDGDVGRKDGETVGGGVERWRMGVRMEGGGVEDKAGIFNRGEDVLQVCPYERVEKLQAQRRALKSPDSGICSGGEDQESQESVEDADISTRIVPPFVSQDVHLVPLIHENKFPQLPFTLPGLDSLGLMDRDIRAGCSLTMYSSYECLEKLQDQAKRQAFKSPDSVLCSRGQDQESMKSVEDEDRPTGTNINRVPPIIIDSHIPLCSTPLPTPLTGLPQLPITFSGLDPSLHFGTSSNLPDRLLEMALMSSSKAIEPSSGDYMPLKCSEIN</sequence>
<evidence type="ECO:0000313" key="11">
    <source>
        <dbReference type="EMBL" id="KAL1005644.1"/>
    </source>
</evidence>
<feature type="chain" id="PRO_5044752675" description="Interleukin-2 receptor subunit beta" evidence="10">
    <location>
        <begin position="26"/>
        <end position="677"/>
    </location>
</feature>
<evidence type="ECO:0000256" key="7">
    <source>
        <dbReference type="ARBA" id="ARBA00023170"/>
    </source>
</evidence>
<evidence type="ECO:0000256" key="8">
    <source>
        <dbReference type="ARBA" id="ARBA00023180"/>
    </source>
</evidence>
<dbReference type="PROSITE" id="PS01355">
    <property type="entry name" value="HEMATOPO_REC_S_F1"/>
    <property type="match status" value="1"/>
</dbReference>
<dbReference type="InterPro" id="IPR003961">
    <property type="entry name" value="FN3_dom"/>
</dbReference>
<keyword evidence="6" id="KW-1015">Disulfide bond</keyword>
<feature type="region of interest" description="Disordered" evidence="9">
    <location>
        <begin position="324"/>
        <end position="358"/>
    </location>
</feature>
<dbReference type="CDD" id="cd00063">
    <property type="entry name" value="FN3"/>
    <property type="match status" value="1"/>
</dbReference>
<dbReference type="InterPro" id="IPR036116">
    <property type="entry name" value="FN3_sf"/>
</dbReference>
<evidence type="ECO:0000256" key="2">
    <source>
        <dbReference type="ARBA" id="ARBA00022692"/>
    </source>
</evidence>
<dbReference type="EMBL" id="JAGEUA010000002">
    <property type="protein sequence ID" value="KAL1005644.1"/>
    <property type="molecule type" value="Genomic_DNA"/>
</dbReference>
<evidence type="ECO:0000256" key="10">
    <source>
        <dbReference type="SAM" id="SignalP"/>
    </source>
</evidence>
<organism evidence="11 12">
    <name type="scientific">Umbra pygmaea</name>
    <name type="common">Eastern mudminnow</name>
    <dbReference type="NCBI Taxonomy" id="75934"/>
    <lineage>
        <taxon>Eukaryota</taxon>
        <taxon>Metazoa</taxon>
        <taxon>Chordata</taxon>
        <taxon>Craniata</taxon>
        <taxon>Vertebrata</taxon>
        <taxon>Euteleostomi</taxon>
        <taxon>Actinopterygii</taxon>
        <taxon>Neopterygii</taxon>
        <taxon>Teleostei</taxon>
        <taxon>Protacanthopterygii</taxon>
        <taxon>Esociformes</taxon>
        <taxon>Umbridae</taxon>
        <taxon>Umbra</taxon>
    </lineage>
</organism>
<protein>
    <recommendedName>
        <fullName evidence="13">Interleukin-2 receptor subunit beta</fullName>
    </recommendedName>
</protein>
<keyword evidence="5" id="KW-0472">Membrane</keyword>
<evidence type="ECO:0000256" key="9">
    <source>
        <dbReference type="SAM" id="MobiDB-lite"/>
    </source>
</evidence>
<keyword evidence="12" id="KW-1185">Reference proteome</keyword>
<evidence type="ECO:0000256" key="6">
    <source>
        <dbReference type="ARBA" id="ARBA00023157"/>
    </source>
</evidence>
<reference evidence="11 12" key="1">
    <citation type="submission" date="2024-06" db="EMBL/GenBank/DDBJ databases">
        <authorList>
            <person name="Pan Q."/>
            <person name="Wen M."/>
            <person name="Jouanno E."/>
            <person name="Zahm M."/>
            <person name="Klopp C."/>
            <person name="Cabau C."/>
            <person name="Louis A."/>
            <person name="Berthelot C."/>
            <person name="Parey E."/>
            <person name="Roest Crollius H."/>
            <person name="Montfort J."/>
            <person name="Robinson-Rechavi M."/>
            <person name="Bouchez O."/>
            <person name="Lampietro C."/>
            <person name="Lopez Roques C."/>
            <person name="Donnadieu C."/>
            <person name="Postlethwait J."/>
            <person name="Bobe J."/>
            <person name="Verreycken H."/>
            <person name="Guiguen Y."/>
        </authorList>
    </citation>
    <scope>NUCLEOTIDE SEQUENCE [LARGE SCALE GENOMIC DNA]</scope>
    <source>
        <strain evidence="11">Up_M1</strain>
        <tissue evidence="11">Testis</tissue>
    </source>
</reference>
<dbReference type="SUPFAM" id="SSF49265">
    <property type="entry name" value="Fibronectin type III"/>
    <property type="match status" value="1"/>
</dbReference>
<keyword evidence="2" id="KW-0812">Transmembrane</keyword>
<evidence type="ECO:0008006" key="13">
    <source>
        <dbReference type="Google" id="ProtNLM"/>
    </source>
</evidence>